<keyword evidence="5" id="KW-0472">Membrane</keyword>
<feature type="domain" description="Beta-ketoacyl-[acyl-carrier-protein] synthase III C-terminal" evidence="7">
    <location>
        <begin position="351"/>
        <end position="434"/>
    </location>
</feature>
<proteinExistence type="inferred from homology"/>
<keyword evidence="9" id="KW-1185">Reference proteome</keyword>
<dbReference type="Gene3D" id="3.40.47.10">
    <property type="match status" value="1"/>
</dbReference>
<dbReference type="EMBL" id="CP136891">
    <property type="protein sequence ID" value="WOK98043.1"/>
    <property type="molecule type" value="Genomic_DNA"/>
</dbReference>
<dbReference type="InterPro" id="IPR013601">
    <property type="entry name" value="FAE1_typ3_polyketide_synth"/>
</dbReference>
<dbReference type="GO" id="GO:0016747">
    <property type="term" value="F:acyltransferase activity, transferring groups other than amino-acyl groups"/>
    <property type="evidence" value="ECO:0007669"/>
    <property type="project" value="InterPro"/>
</dbReference>
<comment type="pathway">
    <text evidence="4">Lipid metabolism; fatty acid biosynthesis.</text>
</comment>
<dbReference type="Pfam" id="PF08392">
    <property type="entry name" value="FAE1_CUT1_RppA"/>
    <property type="match status" value="1"/>
</dbReference>
<keyword evidence="5" id="KW-0812">Transmembrane</keyword>
<organism evidence="8 9">
    <name type="scientific">Canna indica</name>
    <name type="common">Indian-shot</name>
    <dbReference type="NCBI Taxonomy" id="4628"/>
    <lineage>
        <taxon>Eukaryota</taxon>
        <taxon>Viridiplantae</taxon>
        <taxon>Streptophyta</taxon>
        <taxon>Embryophyta</taxon>
        <taxon>Tracheophyta</taxon>
        <taxon>Spermatophyta</taxon>
        <taxon>Magnoliopsida</taxon>
        <taxon>Liliopsida</taxon>
        <taxon>Zingiberales</taxon>
        <taxon>Cannaceae</taxon>
        <taxon>Canna</taxon>
    </lineage>
</organism>
<dbReference type="GO" id="GO:0006633">
    <property type="term" value="P:fatty acid biosynthetic process"/>
    <property type="evidence" value="ECO:0007669"/>
    <property type="project" value="InterPro"/>
</dbReference>
<name>A0AAQ3JXK1_9LILI</name>
<dbReference type="PIRSF" id="PIRSF036417">
    <property type="entry name" value="3-ktacl-CoA_syn"/>
    <property type="match status" value="1"/>
</dbReference>
<feature type="transmembrane region" description="Helical" evidence="5">
    <location>
        <begin position="23"/>
        <end position="42"/>
    </location>
</feature>
<dbReference type="Pfam" id="PF08541">
    <property type="entry name" value="ACP_syn_III_C"/>
    <property type="match status" value="1"/>
</dbReference>
<sequence length="476" mass="53802">MLLHACTQSYKVPDSHLRIMDQLCLAYSTIILLLSSLLYILWRAFDYQRNRNCYLLDYVCYKPSDDRKLPTDLCSEIILRNKRLSLPDYKFLLKVAVNSGFSEETYGPRPILEGREECVTLAECFEEFDDCTFATLDELFCRTGVSPAAVDLLIVNISLFAPCPSLTSRIIHRYKMREDIKTFNLSGMGCSASLIAVDLVKNVFMSGKKRMLAVVVSSESMVHWYSGTDRSMMLSNCLFRSGGCSLMLTNDPSLKHRAKMKLKCLVRVHTGADDSAYSCAIQKEDDDGRLGVHLSKGLSKAAVRAFSANLRILAPKVLPLRELAICAFRELRQWGSRSTGKKANAPVNLKSGIEHLCLHTGGTAVIHAVEKSFGLSKYDVEPAKMTLRRWGNTSASSVWYVLSYMEAKKRLKKKDRVLMINFGTGFKCNSCLWEVLRDMKDGGAWEHCIDYYPQQNLVNPFMEKFGWINDDNVTIP</sequence>
<comment type="similarity">
    <text evidence="1 4">Belongs to the thiolase-like superfamily. Chalcone/stilbene synthases family.</text>
</comment>
<reference evidence="8 9" key="1">
    <citation type="submission" date="2023-10" db="EMBL/GenBank/DDBJ databases">
        <title>Chromosome-scale genome assembly provides insights into flower coloration mechanisms of Canna indica.</title>
        <authorList>
            <person name="Li C."/>
        </authorList>
    </citation>
    <scope>NUCLEOTIDE SEQUENCE [LARGE SCALE GENOMIC DNA]</scope>
    <source>
        <tissue evidence="8">Flower</tissue>
    </source>
</reference>
<evidence type="ECO:0000259" key="7">
    <source>
        <dbReference type="Pfam" id="PF08541"/>
    </source>
</evidence>
<keyword evidence="2 4" id="KW-0808">Transferase</keyword>
<dbReference type="Proteomes" id="UP001327560">
    <property type="component" value="Chromosome 2"/>
</dbReference>
<evidence type="ECO:0000256" key="5">
    <source>
        <dbReference type="SAM" id="Phobius"/>
    </source>
</evidence>
<dbReference type="GO" id="GO:0016020">
    <property type="term" value="C:membrane"/>
    <property type="evidence" value="ECO:0007669"/>
    <property type="project" value="InterPro"/>
</dbReference>
<dbReference type="PANTHER" id="PTHR31561">
    <property type="entry name" value="3-KETOACYL-COA SYNTHASE"/>
    <property type="match status" value="1"/>
</dbReference>
<accession>A0AAQ3JXK1</accession>
<dbReference type="AlphaFoldDB" id="A0AAQ3JXK1"/>
<evidence type="ECO:0000259" key="6">
    <source>
        <dbReference type="Pfam" id="PF08392"/>
    </source>
</evidence>
<dbReference type="EC" id="2.3.1.-" evidence="4"/>
<keyword evidence="5" id="KW-1133">Transmembrane helix</keyword>
<evidence type="ECO:0000256" key="1">
    <source>
        <dbReference type="ARBA" id="ARBA00005531"/>
    </source>
</evidence>
<evidence type="ECO:0000256" key="3">
    <source>
        <dbReference type="ARBA" id="ARBA00023315"/>
    </source>
</evidence>
<protein>
    <recommendedName>
        <fullName evidence="4">3-ketoacyl-CoA synthase</fullName>
        <ecNumber evidence="4">2.3.1.-</ecNumber>
    </recommendedName>
</protein>
<evidence type="ECO:0000256" key="4">
    <source>
        <dbReference type="PIRNR" id="PIRNR036417"/>
    </source>
</evidence>
<keyword evidence="3 4" id="KW-0012">Acyltransferase</keyword>
<dbReference type="CDD" id="cd00831">
    <property type="entry name" value="CHS_like"/>
    <property type="match status" value="1"/>
</dbReference>
<feature type="domain" description="FAE" evidence="6">
    <location>
        <begin position="47"/>
        <end position="327"/>
    </location>
</feature>
<evidence type="ECO:0000313" key="8">
    <source>
        <dbReference type="EMBL" id="WOK98043.1"/>
    </source>
</evidence>
<dbReference type="SUPFAM" id="SSF53901">
    <property type="entry name" value="Thiolase-like"/>
    <property type="match status" value="1"/>
</dbReference>
<evidence type="ECO:0000256" key="2">
    <source>
        <dbReference type="ARBA" id="ARBA00022679"/>
    </source>
</evidence>
<dbReference type="InterPro" id="IPR012392">
    <property type="entry name" value="3-ktacl-CoA_syn"/>
</dbReference>
<dbReference type="InterPro" id="IPR016039">
    <property type="entry name" value="Thiolase-like"/>
</dbReference>
<evidence type="ECO:0000313" key="9">
    <source>
        <dbReference type="Proteomes" id="UP001327560"/>
    </source>
</evidence>
<gene>
    <name evidence="8" type="ORF">Cni_G06752</name>
</gene>
<dbReference type="InterPro" id="IPR013747">
    <property type="entry name" value="ACP_syn_III_C"/>
</dbReference>